<dbReference type="InterPro" id="IPR013078">
    <property type="entry name" value="His_Pase_superF_clade-1"/>
</dbReference>
<evidence type="ECO:0000256" key="3">
    <source>
        <dbReference type="ARBA" id="ARBA00023152"/>
    </source>
</evidence>
<evidence type="ECO:0000256" key="6">
    <source>
        <dbReference type="PIRSR" id="PIRSR613078-2"/>
    </source>
</evidence>
<dbReference type="InterPro" id="IPR001345">
    <property type="entry name" value="PG/BPGM_mutase_AS"/>
</dbReference>
<feature type="site" description="Transition state stabilizer" evidence="7">
    <location>
        <position position="211"/>
    </location>
</feature>
<gene>
    <name evidence="10" type="primary">PLEST004648</name>
    <name evidence="10" type="ORF">PLESTB_000493200</name>
</gene>
<evidence type="ECO:0000256" key="8">
    <source>
        <dbReference type="RuleBase" id="RU004511"/>
    </source>
</evidence>
<evidence type="ECO:0000256" key="9">
    <source>
        <dbReference type="SAM" id="MobiDB-lite"/>
    </source>
</evidence>
<dbReference type="InterPro" id="IPR005952">
    <property type="entry name" value="Phosphogly_mut1"/>
</dbReference>
<evidence type="ECO:0000256" key="4">
    <source>
        <dbReference type="ARBA" id="ARBA00023235"/>
    </source>
</evidence>
<dbReference type="NCBIfam" id="TIGR01258">
    <property type="entry name" value="pgm_1"/>
    <property type="match status" value="1"/>
</dbReference>
<organism evidence="10 11">
    <name type="scientific">Pleodorina starrii</name>
    <dbReference type="NCBI Taxonomy" id="330485"/>
    <lineage>
        <taxon>Eukaryota</taxon>
        <taxon>Viridiplantae</taxon>
        <taxon>Chlorophyta</taxon>
        <taxon>core chlorophytes</taxon>
        <taxon>Chlorophyceae</taxon>
        <taxon>CS clade</taxon>
        <taxon>Chlamydomonadales</taxon>
        <taxon>Volvocaceae</taxon>
        <taxon>Pleodorina</taxon>
    </lineage>
</organism>
<dbReference type="GO" id="GO:0006096">
    <property type="term" value="P:glycolytic process"/>
    <property type="evidence" value="ECO:0007669"/>
    <property type="project" value="UniProtKB-KW"/>
</dbReference>
<feature type="binding site" evidence="6">
    <location>
        <begin position="143"/>
        <end position="144"/>
    </location>
    <ligand>
        <name>substrate</name>
    </ligand>
</feature>
<dbReference type="Proteomes" id="UP001165080">
    <property type="component" value="Unassembled WGS sequence"/>
</dbReference>
<dbReference type="Pfam" id="PF00300">
    <property type="entry name" value="His_Phos_1"/>
    <property type="match status" value="1"/>
</dbReference>
<feature type="active site" description="Tele-phosphohistidine intermediate" evidence="5">
    <location>
        <position position="38"/>
    </location>
</feature>
<sequence>MQQAPPATAPGGAAAASGGHHAARGSSAAAHTLILVRHGESVWNLANRFTGWTDVDLTEQGRRQAALAGAVLRSHGFHIDLAFTSVLKRAIRTLHILEDAMDCLHTPEVKSWRLNERHYGALQGLNKAETAAKHGDEQVHIWRRSYAVRPPALEPTDPRHPRFDARYGELDDSELPPTESLQDCVARTLPFWNSDIAPALSRGKRVLVAAHGNSLRGIVKHLDEINDEDIMLLEIPVGAPRVYELDEHLRPLRHYYLGQHLLAAPPLDVTALPPPLPVPRPVGGTSEVVEEAPDGEAEMQALMQALVSCGATGADHVHNAATATALVGDLAEAEGLMLHGSLAAAKYVFGYVPAAAVAAAAAVAPAVLAPAGPEAADLTGKGEEAEEGTAGLGSRAVDGVDSAGAEVEARCLAAFKRAAPLLDEERHVVVAMAAAAPPPPAVSGVDMGRMAAASLAASLQAMVGEDKKIVLAMPSGGGGGGGSAVAAVGGEAPPWSGCPAAWLGGGCVWACGVAGAEDAQVVAEALTCATGSVWEAPPGKI</sequence>
<dbReference type="PROSITE" id="PS00175">
    <property type="entry name" value="PG_MUTASE"/>
    <property type="match status" value="1"/>
</dbReference>
<feature type="region of interest" description="Disordered" evidence="9">
    <location>
        <begin position="1"/>
        <end position="22"/>
    </location>
</feature>
<dbReference type="OrthoDB" id="354304at2759"/>
<dbReference type="NCBIfam" id="NF010713">
    <property type="entry name" value="PRK14115.1"/>
    <property type="match status" value="1"/>
</dbReference>
<keyword evidence="3 8" id="KW-0324">Glycolysis</keyword>
<evidence type="ECO:0000256" key="1">
    <source>
        <dbReference type="ARBA" id="ARBA00000380"/>
    </source>
</evidence>
<dbReference type="FunFam" id="3.40.50.1240:FF:000003">
    <property type="entry name" value="2,3-bisphosphoglycerate-dependent phosphoglycerate mutase"/>
    <property type="match status" value="1"/>
</dbReference>
<dbReference type="CDD" id="cd07067">
    <property type="entry name" value="HP_PGM_like"/>
    <property type="match status" value="1"/>
</dbReference>
<feature type="binding site" evidence="6">
    <location>
        <begin position="116"/>
        <end position="119"/>
    </location>
    <ligand>
        <name>substrate</name>
    </ligand>
</feature>
<dbReference type="AlphaFoldDB" id="A0A9W6BGT6"/>
<feature type="binding site" evidence="6">
    <location>
        <position position="127"/>
    </location>
    <ligand>
        <name>substrate</name>
    </ligand>
</feature>
<reference evidence="10 11" key="1">
    <citation type="journal article" date="2023" name="Commun. Biol.">
        <title>Reorganization of the ancestral sex-determining regions during the evolution of trioecy in Pleodorina starrii.</title>
        <authorList>
            <person name="Takahashi K."/>
            <person name="Suzuki S."/>
            <person name="Kawai-Toyooka H."/>
            <person name="Yamamoto K."/>
            <person name="Hamaji T."/>
            <person name="Ootsuki R."/>
            <person name="Yamaguchi H."/>
            <person name="Kawachi M."/>
            <person name="Higashiyama T."/>
            <person name="Nozaki H."/>
        </authorList>
    </citation>
    <scope>NUCLEOTIDE SEQUENCE [LARGE SCALE GENOMIC DNA]</scope>
    <source>
        <strain evidence="10 11">NIES-4479</strain>
    </source>
</reference>
<evidence type="ECO:0000313" key="10">
    <source>
        <dbReference type="EMBL" id="GLC51352.1"/>
    </source>
</evidence>
<feature type="region of interest" description="Disordered" evidence="9">
    <location>
        <begin position="373"/>
        <end position="397"/>
    </location>
</feature>
<dbReference type="SUPFAM" id="SSF53254">
    <property type="entry name" value="Phosphoglycerate mutase-like"/>
    <property type="match status" value="1"/>
</dbReference>
<dbReference type="EMBL" id="BRXU01000004">
    <property type="protein sequence ID" value="GLC51352.1"/>
    <property type="molecule type" value="Genomic_DNA"/>
</dbReference>
<feature type="active site" description="Proton donor/acceptor" evidence="5">
    <location>
        <position position="116"/>
    </location>
</feature>
<keyword evidence="4 8" id="KW-0413">Isomerase</keyword>
<proteinExistence type="inferred from homology"/>
<dbReference type="HAMAP" id="MF_01039">
    <property type="entry name" value="PGAM_GpmA"/>
    <property type="match status" value="1"/>
</dbReference>
<feature type="binding site" evidence="6">
    <location>
        <begin position="50"/>
        <end position="51"/>
    </location>
    <ligand>
        <name>substrate</name>
    </ligand>
</feature>
<comment type="caution">
    <text evidence="10">The sequence shown here is derived from an EMBL/GenBank/DDBJ whole genome shotgun (WGS) entry which is preliminary data.</text>
</comment>
<name>A0A9W6BGT6_9CHLO</name>
<keyword evidence="11" id="KW-1185">Reference proteome</keyword>
<dbReference type="GO" id="GO:0004619">
    <property type="term" value="F:phosphoglycerate mutase activity"/>
    <property type="evidence" value="ECO:0007669"/>
    <property type="project" value="UniProtKB-EC"/>
</dbReference>
<comment type="similarity">
    <text evidence="2 8">Belongs to the phosphoglycerate mutase family. BPG-dependent PGAM subfamily.</text>
</comment>
<evidence type="ECO:0000256" key="5">
    <source>
        <dbReference type="PIRSR" id="PIRSR613078-1"/>
    </source>
</evidence>
<feature type="binding site" evidence="6">
    <location>
        <begin position="212"/>
        <end position="213"/>
    </location>
    <ligand>
        <name>substrate</name>
    </ligand>
</feature>
<dbReference type="SMART" id="SM00855">
    <property type="entry name" value="PGAM"/>
    <property type="match status" value="1"/>
</dbReference>
<dbReference type="PANTHER" id="PTHR11931">
    <property type="entry name" value="PHOSPHOGLYCERATE MUTASE"/>
    <property type="match status" value="1"/>
</dbReference>
<dbReference type="Gene3D" id="3.40.50.1240">
    <property type="entry name" value="Phosphoglycerate mutase-like"/>
    <property type="match status" value="1"/>
</dbReference>
<feature type="binding site" evidence="6">
    <location>
        <begin position="37"/>
        <end position="44"/>
    </location>
    <ligand>
        <name>substrate</name>
    </ligand>
</feature>
<protein>
    <recommendedName>
        <fullName evidence="8">Phosphoglycerate mutase</fullName>
        <ecNumber evidence="8">5.4.2.11</ecNumber>
    </recommendedName>
</protein>
<dbReference type="InterPro" id="IPR029033">
    <property type="entry name" value="His_PPase_superfam"/>
</dbReference>
<evidence type="ECO:0000256" key="2">
    <source>
        <dbReference type="ARBA" id="ARBA00006717"/>
    </source>
</evidence>
<comment type="catalytic activity">
    <reaction evidence="1 8">
        <text>(2R)-2-phosphoglycerate = (2R)-3-phosphoglycerate</text>
        <dbReference type="Rhea" id="RHEA:15901"/>
        <dbReference type="ChEBI" id="CHEBI:58272"/>
        <dbReference type="ChEBI" id="CHEBI:58289"/>
        <dbReference type="EC" id="5.4.2.11"/>
    </reaction>
</comment>
<evidence type="ECO:0000313" key="11">
    <source>
        <dbReference type="Proteomes" id="UP001165080"/>
    </source>
</evidence>
<evidence type="ECO:0000256" key="7">
    <source>
        <dbReference type="PIRSR" id="PIRSR613078-3"/>
    </source>
</evidence>
<dbReference type="EC" id="5.4.2.11" evidence="8"/>
<accession>A0A9W6BGT6</accession>
<feature type="binding site" evidence="6">
    <location>
        <position position="89"/>
    </location>
    <ligand>
        <name>substrate</name>
    </ligand>
</feature>